<sequence length="52" mass="5768">WAGLGGGERGGNLKKEEAITEMDWWHNCFEPESKPILRQVSPLSSLCKKVPG</sequence>
<comment type="caution">
    <text evidence="1">The sequence shown here is derived from an EMBL/GenBank/DDBJ whole genome shotgun (WGS) entry which is preliminary data.</text>
</comment>
<name>A0A8X6P6U9_NEPPI</name>
<accession>A0A8X6P6U9</accession>
<dbReference type="AlphaFoldDB" id="A0A8X6P6U9"/>
<dbReference type="Proteomes" id="UP000887013">
    <property type="component" value="Unassembled WGS sequence"/>
</dbReference>
<dbReference type="EMBL" id="BMAW01017587">
    <property type="protein sequence ID" value="GFT54700.1"/>
    <property type="molecule type" value="Genomic_DNA"/>
</dbReference>
<proteinExistence type="predicted"/>
<gene>
    <name evidence="1" type="ORF">NPIL_461701</name>
</gene>
<evidence type="ECO:0000313" key="1">
    <source>
        <dbReference type="EMBL" id="GFT54700.1"/>
    </source>
</evidence>
<protein>
    <submittedName>
        <fullName evidence="1">Uncharacterized protein</fullName>
    </submittedName>
</protein>
<evidence type="ECO:0000313" key="2">
    <source>
        <dbReference type="Proteomes" id="UP000887013"/>
    </source>
</evidence>
<feature type="non-terminal residue" evidence="1">
    <location>
        <position position="1"/>
    </location>
</feature>
<organism evidence="1 2">
    <name type="scientific">Nephila pilipes</name>
    <name type="common">Giant wood spider</name>
    <name type="synonym">Nephila maculata</name>
    <dbReference type="NCBI Taxonomy" id="299642"/>
    <lineage>
        <taxon>Eukaryota</taxon>
        <taxon>Metazoa</taxon>
        <taxon>Ecdysozoa</taxon>
        <taxon>Arthropoda</taxon>
        <taxon>Chelicerata</taxon>
        <taxon>Arachnida</taxon>
        <taxon>Araneae</taxon>
        <taxon>Araneomorphae</taxon>
        <taxon>Entelegynae</taxon>
        <taxon>Araneoidea</taxon>
        <taxon>Nephilidae</taxon>
        <taxon>Nephila</taxon>
    </lineage>
</organism>
<keyword evidence="2" id="KW-1185">Reference proteome</keyword>
<reference evidence="1" key="1">
    <citation type="submission" date="2020-08" db="EMBL/GenBank/DDBJ databases">
        <title>Multicomponent nature underlies the extraordinary mechanical properties of spider dragline silk.</title>
        <authorList>
            <person name="Kono N."/>
            <person name="Nakamura H."/>
            <person name="Mori M."/>
            <person name="Yoshida Y."/>
            <person name="Ohtoshi R."/>
            <person name="Malay A.D."/>
            <person name="Moran D.A.P."/>
            <person name="Tomita M."/>
            <person name="Numata K."/>
            <person name="Arakawa K."/>
        </authorList>
    </citation>
    <scope>NUCLEOTIDE SEQUENCE</scope>
</reference>